<dbReference type="EMBL" id="CP032568">
    <property type="protein sequence ID" value="AYF78983.1"/>
    <property type="molecule type" value="Genomic_DNA"/>
</dbReference>
<evidence type="ECO:0000313" key="5">
    <source>
        <dbReference type="EMBL" id="AYF78983.1"/>
    </source>
</evidence>
<dbReference type="PANTHER" id="PTHR43649:SF31">
    <property type="entry name" value="SN-GLYCEROL-3-PHOSPHATE-BINDING PERIPLASMIC PROTEIN UGPB"/>
    <property type="match status" value="1"/>
</dbReference>
<evidence type="ECO:0000256" key="2">
    <source>
        <dbReference type="ARBA" id="ARBA00008520"/>
    </source>
</evidence>
<dbReference type="RefSeq" id="WP_120744062.1">
    <property type="nucleotide sequence ID" value="NZ_CP032568.1"/>
</dbReference>
<evidence type="ECO:0000256" key="1">
    <source>
        <dbReference type="ARBA" id="ARBA00004196"/>
    </source>
</evidence>
<name>A0A386ZNQ6_9NOCA</name>
<dbReference type="InterPro" id="IPR050490">
    <property type="entry name" value="Bact_solute-bd_prot1"/>
</dbReference>
<evidence type="ECO:0000313" key="6">
    <source>
        <dbReference type="Proteomes" id="UP000267164"/>
    </source>
</evidence>
<keyword evidence="6" id="KW-1185">Reference proteome</keyword>
<dbReference type="Proteomes" id="UP000267164">
    <property type="component" value="Chromosome"/>
</dbReference>
<evidence type="ECO:0000256" key="3">
    <source>
        <dbReference type="ARBA" id="ARBA00022448"/>
    </source>
</evidence>
<keyword evidence="4" id="KW-0732">Signal</keyword>
<dbReference type="AlphaFoldDB" id="A0A386ZNQ6"/>
<comment type="subcellular location">
    <subcellularLocation>
        <location evidence="1">Cell envelope</location>
    </subcellularLocation>
</comment>
<comment type="similarity">
    <text evidence="2">Belongs to the bacterial solute-binding protein 1 family.</text>
</comment>
<dbReference type="Pfam" id="PF01547">
    <property type="entry name" value="SBP_bac_1"/>
    <property type="match status" value="1"/>
</dbReference>
<reference evidence="5 6" key="1">
    <citation type="submission" date="2018-09" db="EMBL/GenBank/DDBJ databases">
        <title>Nocardia yunnanensis sp. nov., an actinomycete isolated from a soil sample.</title>
        <authorList>
            <person name="Zhang J."/>
        </authorList>
    </citation>
    <scope>NUCLEOTIDE SEQUENCE [LARGE SCALE GENOMIC DNA]</scope>
    <source>
        <strain evidence="5 6">CFHS0054</strain>
    </source>
</reference>
<gene>
    <name evidence="5" type="ORF">D7D52_12810</name>
</gene>
<protein>
    <submittedName>
        <fullName evidence="5">Sugar ABC transporter substrate-binding protein</fullName>
    </submittedName>
</protein>
<dbReference type="GO" id="GO:0030313">
    <property type="term" value="C:cell envelope"/>
    <property type="evidence" value="ECO:0007669"/>
    <property type="project" value="UniProtKB-SubCell"/>
</dbReference>
<proteinExistence type="inferred from homology"/>
<accession>A0A386ZNQ6</accession>
<dbReference type="OrthoDB" id="1650177at2"/>
<dbReference type="PANTHER" id="PTHR43649">
    <property type="entry name" value="ARABINOSE-BINDING PROTEIN-RELATED"/>
    <property type="match status" value="1"/>
</dbReference>
<evidence type="ECO:0000256" key="4">
    <source>
        <dbReference type="ARBA" id="ARBA00022729"/>
    </source>
</evidence>
<dbReference type="SUPFAM" id="SSF53850">
    <property type="entry name" value="Periplasmic binding protein-like II"/>
    <property type="match status" value="1"/>
</dbReference>
<dbReference type="InterPro" id="IPR006059">
    <property type="entry name" value="SBP"/>
</dbReference>
<dbReference type="KEGG" id="nyu:D7D52_12810"/>
<keyword evidence="3" id="KW-0813">Transport</keyword>
<organism evidence="5 6">
    <name type="scientific">Nocardia yunnanensis</name>
    <dbReference type="NCBI Taxonomy" id="2382165"/>
    <lineage>
        <taxon>Bacteria</taxon>
        <taxon>Bacillati</taxon>
        <taxon>Actinomycetota</taxon>
        <taxon>Actinomycetes</taxon>
        <taxon>Mycobacteriales</taxon>
        <taxon>Nocardiaceae</taxon>
        <taxon>Nocardia</taxon>
    </lineage>
</organism>
<dbReference type="CDD" id="cd13585">
    <property type="entry name" value="PBP2_TMBP_like"/>
    <property type="match status" value="1"/>
</dbReference>
<sequence length="431" mass="45373">MSLKPATRAVLGVLLVAVLLVAAALWLGRDSDGGGRTVVRMRIWDMSFVAPYRAALDEFERANPEIEVRITQVPWSSYAQKLRLDAAGGIADDLFWTNLYEDYADSGHLLDIGAALGPDAARAWDPQAVAQYTRGGKLWAVPQFVDGGTAVYVNLDLLAQAGVDPAEVAAAHWSPDPGQDTFRPLLRRLAGVSTWPYNAANDFQSISLPYLGSAGGQLQRDGRFDIDSPPGRDAFGYTVGLVAAGLSPSAADTGTSGGSTNADFAKNAFLQGKLALFQSGTFNLATVARHTGFRWGLAMIPAGPAGRVSANNAIGLAGNAATAHPEAMRRVLAWLGSAAGNRYLGTAGATIPAVVSDQQVYRDYWAGHGVDVSPFFEVLRGTTIAAGGGTGFPAALQAMTPILDEMYLGRIPVADALSRAQREGNAALAQR</sequence>
<dbReference type="Gene3D" id="3.40.190.10">
    <property type="entry name" value="Periplasmic binding protein-like II"/>
    <property type="match status" value="1"/>
</dbReference>